<dbReference type="PANTHER" id="PTHR34718">
    <property type="entry name" value="PHD-TYPE DOMAIN-CONTAINING PROTEIN"/>
    <property type="match status" value="1"/>
</dbReference>
<dbReference type="SUPFAM" id="SSF54001">
    <property type="entry name" value="Cysteine proteinases"/>
    <property type="match status" value="2"/>
</dbReference>
<comment type="similarity">
    <text evidence="1">Belongs to the peptidase C48 family.</text>
</comment>
<evidence type="ECO:0000256" key="3">
    <source>
        <dbReference type="ARBA" id="ARBA00022801"/>
    </source>
</evidence>
<dbReference type="SUPFAM" id="SSF57903">
    <property type="entry name" value="FYVE/PHD zinc finger"/>
    <property type="match status" value="1"/>
</dbReference>
<dbReference type="Proteomes" id="UP000192578">
    <property type="component" value="Unassembled WGS sequence"/>
</dbReference>
<dbReference type="PROSITE" id="PS50600">
    <property type="entry name" value="ULP_PROTEASE"/>
    <property type="match status" value="1"/>
</dbReference>
<keyword evidence="6" id="KW-1185">Reference proteome</keyword>
<evidence type="ECO:0000256" key="1">
    <source>
        <dbReference type="ARBA" id="ARBA00005234"/>
    </source>
</evidence>
<evidence type="ECO:0000259" key="4">
    <source>
        <dbReference type="PROSITE" id="PS50600"/>
    </source>
</evidence>
<evidence type="ECO:0000313" key="6">
    <source>
        <dbReference type="Proteomes" id="UP000192578"/>
    </source>
</evidence>
<dbReference type="EMBL" id="MTYJ01000471">
    <property type="protein sequence ID" value="OWA54849.1"/>
    <property type="molecule type" value="Genomic_DNA"/>
</dbReference>
<dbReference type="PANTHER" id="PTHR34718:SF2">
    <property type="entry name" value="PHD-TYPE DOMAIN-CONTAINING PROTEIN"/>
    <property type="match status" value="1"/>
</dbReference>
<organism evidence="5 6">
    <name type="scientific">Hypsibius exemplaris</name>
    <name type="common">Freshwater tardigrade</name>
    <dbReference type="NCBI Taxonomy" id="2072580"/>
    <lineage>
        <taxon>Eukaryota</taxon>
        <taxon>Metazoa</taxon>
        <taxon>Ecdysozoa</taxon>
        <taxon>Tardigrada</taxon>
        <taxon>Eutardigrada</taxon>
        <taxon>Parachela</taxon>
        <taxon>Hypsibioidea</taxon>
        <taxon>Hypsibiidae</taxon>
        <taxon>Hypsibius</taxon>
    </lineage>
</organism>
<dbReference type="GO" id="GO:0008234">
    <property type="term" value="F:cysteine-type peptidase activity"/>
    <property type="evidence" value="ECO:0007669"/>
    <property type="project" value="InterPro"/>
</dbReference>
<feature type="domain" description="Ubiquitin-like protease family profile" evidence="4">
    <location>
        <begin position="41"/>
        <end position="607"/>
    </location>
</feature>
<dbReference type="AlphaFoldDB" id="A0A9X6NRT8"/>
<name>A0A9X6NRT8_HYPEX</name>
<dbReference type="InterPro" id="IPR011011">
    <property type="entry name" value="Znf_FYVE_PHD"/>
</dbReference>
<dbReference type="InterPro" id="IPR038765">
    <property type="entry name" value="Papain-like_cys_pep_sf"/>
</dbReference>
<protein>
    <recommendedName>
        <fullName evidence="4">Ubiquitin-like protease family profile domain-containing protein</fullName>
    </recommendedName>
</protein>
<evidence type="ECO:0000313" key="5">
    <source>
        <dbReference type="EMBL" id="OWA54849.1"/>
    </source>
</evidence>
<gene>
    <name evidence="5" type="ORF">BV898_19242</name>
</gene>
<keyword evidence="2" id="KW-0645">Protease</keyword>
<dbReference type="OrthoDB" id="6109770at2759"/>
<evidence type="ECO:0000256" key="2">
    <source>
        <dbReference type="ARBA" id="ARBA00022670"/>
    </source>
</evidence>
<dbReference type="Pfam" id="PF02902">
    <property type="entry name" value="Peptidase_C48"/>
    <property type="match status" value="1"/>
</dbReference>
<reference evidence="6" key="1">
    <citation type="submission" date="2017-01" db="EMBL/GenBank/DDBJ databases">
        <title>Comparative genomics of anhydrobiosis in the tardigrade Hypsibius dujardini.</title>
        <authorList>
            <person name="Yoshida Y."/>
            <person name="Koutsovoulos G."/>
            <person name="Laetsch D."/>
            <person name="Stevens L."/>
            <person name="Kumar S."/>
            <person name="Horikawa D."/>
            <person name="Ishino K."/>
            <person name="Komine S."/>
            <person name="Tomita M."/>
            <person name="Blaxter M."/>
            <person name="Arakawa K."/>
        </authorList>
    </citation>
    <scope>NUCLEOTIDE SEQUENCE [LARGE SCALE GENOMIC DNA]</scope>
    <source>
        <strain evidence="6">Z151</strain>
    </source>
</reference>
<dbReference type="GO" id="GO:0006508">
    <property type="term" value="P:proteolysis"/>
    <property type="evidence" value="ECO:0007669"/>
    <property type="project" value="UniProtKB-KW"/>
</dbReference>
<dbReference type="Gene3D" id="3.40.395.10">
    <property type="entry name" value="Adenoviral Proteinase, Chain A"/>
    <property type="match status" value="2"/>
</dbReference>
<dbReference type="InterPro" id="IPR003653">
    <property type="entry name" value="Peptidase_C48_C"/>
</dbReference>
<proteinExistence type="inferred from homology"/>
<keyword evidence="3" id="KW-0378">Hydrolase</keyword>
<accession>A0A9X6NRT8</accession>
<sequence>MFNMVPHVLMESIFKRLERNIYDEQCSTRTNFWCRPGGKLLGSFHKHLILEMDNEHNGWINGDIIYAGMLLLQKKYPFVTGFEHPGTYSLVAGREDYNTELHKMRVQNLINTRPSLFVPSRRPKVQILMIGGNHWVAIKTGPDDGHLVTVYDSLHMGVNSALAMQIAAVVRFPATVKSFSTISPPVCRQRNSKDCGVYATAFAAAAAAGDDPTNLYLADSKEIRNYLTEQLERGEAPDNFPTQENRAHTHRKRHSCEDLKMETWPIFCLCRTPNLPRKEDVLLTCGTGRNCFIKVYHESCIAYKDTKYAAFKTRHKLRDWICPGCYVRRKEITAMETMSIFFGEHRLLMKSQWSEWVTYGESYPGIPGSLTAEDIINEAVAAVKGRERELFDRLTKVPSLLLQLVRYDAWDQMCALTKQSPLQDRQMADHITWFNNRGRRLSYIQRAATMTEGDWLHDEVLDESQRLLQILCEKQAIGGLDPIANYTLTGGDFKVTITITHIFQLRNGIISTKSAATTSSHSKKIQVLHVGTGHWVTVSNVNSSEPNTVYCYDTLENVTQAPPNFDHLVASVFRFPQDTMKLVWPAMAYQPNGSDCGVYAIAIAEMLARNYDPIYSGALKLDISHRSSTISAKKTKTFPLLASSNT</sequence>
<comment type="caution">
    <text evidence="5">The sequence shown here is derived from an EMBL/GenBank/DDBJ whole genome shotgun (WGS) entry which is preliminary data.</text>
</comment>